<organism evidence="1 2">
    <name type="scientific">Inconstantimicrobium mannanitabidum</name>
    <dbReference type="NCBI Taxonomy" id="1604901"/>
    <lineage>
        <taxon>Bacteria</taxon>
        <taxon>Bacillati</taxon>
        <taxon>Bacillota</taxon>
        <taxon>Clostridia</taxon>
        <taxon>Eubacteriales</taxon>
        <taxon>Clostridiaceae</taxon>
        <taxon>Inconstantimicrobium</taxon>
    </lineage>
</organism>
<keyword evidence="2" id="KW-1185">Reference proteome</keyword>
<evidence type="ECO:0000313" key="1">
    <source>
        <dbReference type="EMBL" id="GKX65969.1"/>
    </source>
</evidence>
<sequence>MITKQDFITQSLELNLFFLRIMKEHSIFLEASFTPKNKDLIAQADSFKNEFNKLLSQAITLSEGILPPKIARSNELVTQYTLDAEKVTENYTGIPIDTNLTKAEQSLSAGRSDQNISLLTEQIYMLNHRAIYAANMLIKFKAKIKNEVLSCKLFTTLYPAVINHILSEAQFYVKLLTKLQDGTEFDLNKEMLDKEVFWDDKLSEHAYTIRGLLDPTEKALFKTADDFGHDFEDLKKQAEEARATSKQLEDLTRKTIEETLKLKAFKEAATGGLLACKIKSIILPLLADHVLRENNHYLNQLETYMADQKLPK</sequence>
<dbReference type="Proteomes" id="UP001058074">
    <property type="component" value="Unassembled WGS sequence"/>
</dbReference>
<name>A0ACB5R9U7_9CLOT</name>
<protein>
    <submittedName>
        <fullName evidence="1">Uncharacterized protein</fullName>
    </submittedName>
</protein>
<accession>A0ACB5R9U7</accession>
<reference evidence="1" key="1">
    <citation type="journal article" date="2025" name="Int. J. Syst. Evol. Microbiol.">
        <title>Inconstantimicrobium mannanitabidum sp. nov., a novel member of the family Clostridiaceae isolated from anoxic soil under the treatment of reductive soil disinfestation.</title>
        <authorList>
            <person name="Ueki A."/>
            <person name="Tonouchi A."/>
            <person name="Honma S."/>
            <person name="Kaku N."/>
            <person name="Ueki K."/>
        </authorList>
    </citation>
    <scope>NUCLEOTIDE SEQUENCE</scope>
    <source>
        <strain evidence="1">TW13</strain>
    </source>
</reference>
<comment type="caution">
    <text evidence="1">The sequence shown here is derived from an EMBL/GenBank/DDBJ whole genome shotgun (WGS) entry which is preliminary data.</text>
</comment>
<gene>
    <name evidence="1" type="ORF">rsdtw13_12270</name>
</gene>
<evidence type="ECO:0000313" key="2">
    <source>
        <dbReference type="Proteomes" id="UP001058074"/>
    </source>
</evidence>
<proteinExistence type="predicted"/>
<dbReference type="EMBL" id="BROD01000001">
    <property type="protein sequence ID" value="GKX65969.1"/>
    <property type="molecule type" value="Genomic_DNA"/>
</dbReference>